<gene>
    <name evidence="1" type="ORF">JL09_g6312</name>
</gene>
<dbReference type="EMBL" id="JQFK01001537">
    <property type="protein sequence ID" value="KGK34540.1"/>
    <property type="molecule type" value="Genomic_DNA"/>
</dbReference>
<comment type="caution">
    <text evidence="1">The sequence shown here is derived from an EMBL/GenBank/DDBJ whole genome shotgun (WGS) entry which is preliminary data.</text>
</comment>
<accession>A0A099NPT1</accession>
<reference evidence="2" key="1">
    <citation type="journal article" date="2014" name="Microb. Cell Fact.">
        <title>Exploiting Issatchenkia orientalis SD108 for succinic acid production.</title>
        <authorList>
            <person name="Xiao H."/>
            <person name="Shao Z."/>
            <person name="Jiang Y."/>
            <person name="Dole S."/>
            <person name="Zhao H."/>
        </authorList>
    </citation>
    <scope>NUCLEOTIDE SEQUENCE [LARGE SCALE GENOMIC DNA]</scope>
    <source>
        <strain evidence="2">SD108</strain>
    </source>
</reference>
<dbReference type="HOGENOM" id="CLU_2776263_0_0_1"/>
<evidence type="ECO:0000313" key="2">
    <source>
        <dbReference type="Proteomes" id="UP000029867"/>
    </source>
</evidence>
<protein>
    <submittedName>
        <fullName evidence="1">Uncharacterized protein</fullName>
    </submittedName>
</protein>
<dbReference type="AlphaFoldDB" id="A0A099NPT1"/>
<dbReference type="Proteomes" id="UP000029867">
    <property type="component" value="Unassembled WGS sequence"/>
</dbReference>
<name>A0A099NPT1_PICKU</name>
<dbReference type="VEuPathDB" id="FungiDB:C5L36_0B06290"/>
<organism evidence="1 2">
    <name type="scientific">Pichia kudriavzevii</name>
    <name type="common">Yeast</name>
    <name type="synonym">Issatchenkia orientalis</name>
    <dbReference type="NCBI Taxonomy" id="4909"/>
    <lineage>
        <taxon>Eukaryota</taxon>
        <taxon>Fungi</taxon>
        <taxon>Dikarya</taxon>
        <taxon>Ascomycota</taxon>
        <taxon>Saccharomycotina</taxon>
        <taxon>Pichiomycetes</taxon>
        <taxon>Pichiales</taxon>
        <taxon>Pichiaceae</taxon>
        <taxon>Pichia</taxon>
    </lineage>
</organism>
<proteinExistence type="predicted"/>
<sequence length="69" mass="8022">MSQKDLVKFIEEFNITFQELQTTFQRMDIPPYFRKQLIFHAYAGQTGGRSVAKHLTLTPSQLADELSKM</sequence>
<evidence type="ECO:0000313" key="1">
    <source>
        <dbReference type="EMBL" id="KGK34540.1"/>
    </source>
</evidence>